<dbReference type="PROSITE" id="PS51352">
    <property type="entry name" value="THIOREDOXIN_2"/>
    <property type="match status" value="1"/>
</dbReference>
<dbReference type="EMBL" id="JBHSXN010000005">
    <property type="protein sequence ID" value="MFC6955127.1"/>
    <property type="molecule type" value="Genomic_DNA"/>
</dbReference>
<dbReference type="SUPFAM" id="SSF52833">
    <property type="entry name" value="Thioredoxin-like"/>
    <property type="match status" value="1"/>
</dbReference>
<dbReference type="AlphaFoldDB" id="A0ABD5VPK3"/>
<keyword evidence="4" id="KW-1185">Reference proteome</keyword>
<comment type="caution">
    <text evidence="3">The sequence shown here is derived from an EMBL/GenBank/DDBJ whole genome shotgun (WGS) entry which is preliminary data.</text>
</comment>
<gene>
    <name evidence="3" type="ORF">ACFQGB_19875</name>
</gene>
<dbReference type="Proteomes" id="UP001596395">
    <property type="component" value="Unassembled WGS sequence"/>
</dbReference>
<evidence type="ECO:0000313" key="4">
    <source>
        <dbReference type="Proteomes" id="UP001596395"/>
    </source>
</evidence>
<feature type="region of interest" description="Disordered" evidence="1">
    <location>
        <begin position="26"/>
        <end position="60"/>
    </location>
</feature>
<evidence type="ECO:0000256" key="1">
    <source>
        <dbReference type="SAM" id="MobiDB-lite"/>
    </source>
</evidence>
<reference evidence="3 4" key="1">
    <citation type="journal article" date="2019" name="Int. J. Syst. Evol. Microbiol.">
        <title>The Global Catalogue of Microorganisms (GCM) 10K type strain sequencing project: providing services to taxonomists for standard genome sequencing and annotation.</title>
        <authorList>
            <consortium name="The Broad Institute Genomics Platform"/>
            <consortium name="The Broad Institute Genome Sequencing Center for Infectious Disease"/>
            <person name="Wu L."/>
            <person name="Ma J."/>
        </authorList>
    </citation>
    <scope>NUCLEOTIDE SEQUENCE [LARGE SCALE GENOMIC DNA]</scope>
    <source>
        <strain evidence="3 4">GX26</strain>
    </source>
</reference>
<feature type="domain" description="Thioredoxin" evidence="2">
    <location>
        <begin position="53"/>
        <end position="198"/>
    </location>
</feature>
<accession>A0ABD5VPK3</accession>
<name>A0ABD5VPK3_9EURY</name>
<proteinExistence type="predicted"/>
<dbReference type="InterPro" id="IPR013766">
    <property type="entry name" value="Thioredoxin_domain"/>
</dbReference>
<dbReference type="InterPro" id="IPR036249">
    <property type="entry name" value="Thioredoxin-like_sf"/>
</dbReference>
<evidence type="ECO:0000259" key="2">
    <source>
        <dbReference type="PROSITE" id="PS51352"/>
    </source>
</evidence>
<dbReference type="RefSeq" id="WP_336352064.1">
    <property type="nucleotide sequence ID" value="NZ_JAZAQL010000005.1"/>
</dbReference>
<feature type="compositionally biased region" description="Gly residues" evidence="1">
    <location>
        <begin position="38"/>
        <end position="54"/>
    </location>
</feature>
<sequence>MNGPTRRAVLSSVGAGALAGLAGCLSTGSGNGDPTDGDGAGDGGSGDGSSGDGGSSTDWRDITLTTVRGDESFTIADLAADGPVLVETFAVWCSNCLRQQKTMIDFHDANPDVTTVAVDIDPNEDAKKVRDHAEKHGFDWRYAVAPGEWTKSVTSEFGSSMANAPSVPMLRMCGPDDVERLKDGQKSVEFLESALEDC</sequence>
<dbReference type="Gene3D" id="3.40.30.10">
    <property type="entry name" value="Glutaredoxin"/>
    <property type="match status" value="1"/>
</dbReference>
<dbReference type="PROSITE" id="PS51257">
    <property type="entry name" value="PROKAR_LIPOPROTEIN"/>
    <property type="match status" value="1"/>
</dbReference>
<protein>
    <submittedName>
        <fullName evidence="3">TlpA family protein disulfide reductase</fullName>
    </submittedName>
</protein>
<evidence type="ECO:0000313" key="3">
    <source>
        <dbReference type="EMBL" id="MFC6955127.1"/>
    </source>
</evidence>
<organism evidence="3 4">
    <name type="scientific">Halorubellus litoreus</name>
    <dbReference type="NCBI Taxonomy" id="755308"/>
    <lineage>
        <taxon>Archaea</taxon>
        <taxon>Methanobacteriati</taxon>
        <taxon>Methanobacteriota</taxon>
        <taxon>Stenosarchaea group</taxon>
        <taxon>Halobacteria</taxon>
        <taxon>Halobacteriales</taxon>
        <taxon>Halorubellaceae</taxon>
        <taxon>Halorubellus</taxon>
    </lineage>
</organism>